<proteinExistence type="predicted"/>
<keyword evidence="3" id="KW-1185">Reference proteome</keyword>
<evidence type="ECO:0000313" key="2">
    <source>
        <dbReference type="EMBL" id="MBM7799680.1"/>
    </source>
</evidence>
<organism evidence="2 3">
    <name type="scientific">Microlunatus panaciterrae</name>
    <dbReference type="NCBI Taxonomy" id="400768"/>
    <lineage>
        <taxon>Bacteria</taxon>
        <taxon>Bacillati</taxon>
        <taxon>Actinomycetota</taxon>
        <taxon>Actinomycetes</taxon>
        <taxon>Propionibacteriales</taxon>
        <taxon>Propionibacteriaceae</taxon>
        <taxon>Microlunatus</taxon>
    </lineage>
</organism>
<dbReference type="RefSeq" id="WP_204918598.1">
    <property type="nucleotide sequence ID" value="NZ_BAAAQP010000003.1"/>
</dbReference>
<feature type="domain" description="CHAT" evidence="1">
    <location>
        <begin position="605"/>
        <end position="840"/>
    </location>
</feature>
<accession>A0ABS2RKY9</accession>
<dbReference type="Gene3D" id="1.25.40.10">
    <property type="entry name" value="Tetratricopeptide repeat domain"/>
    <property type="match status" value="1"/>
</dbReference>
<dbReference type="Proteomes" id="UP000704762">
    <property type="component" value="Unassembled WGS sequence"/>
</dbReference>
<dbReference type="InterPro" id="IPR024983">
    <property type="entry name" value="CHAT_dom"/>
</dbReference>
<dbReference type="InterPro" id="IPR011990">
    <property type="entry name" value="TPR-like_helical_dom_sf"/>
</dbReference>
<comment type="caution">
    <text evidence="2">The sequence shown here is derived from an EMBL/GenBank/DDBJ whole genome shotgun (WGS) entry which is preliminary data.</text>
</comment>
<gene>
    <name evidence="2" type="ORF">JOE57_002601</name>
</gene>
<dbReference type="Pfam" id="PF12770">
    <property type="entry name" value="CHAT"/>
    <property type="match status" value="1"/>
</dbReference>
<sequence length="861" mass="93017">MGEPVTESSALHRLAMVHFDRGRLDLARRKLLAALERLDRPELGVNAEALAVRVRVLITLYNVEAELSGRPYRRELLDQADQIVSGIGAEALAFAIDNARGLRAMRDGDEDEALRHFASAEEHLAEAPVEDACILLLNRGTLRLQQLDLAEARADFERCIALVSAQQSDDSLLNLAFMARHNLGYLEYLAGNIPAALQTMDQAAGMPIDGSRGISYLDKARVLIAAGLIDAADRTLLLAEDEFRRGRLHQELAETELARAECAMLARDLASARKLAGSARTRFKRRGNDRWRRIAELTLLQADLAAGRPASLLVAPALRLEREFTDHGLELQARTAGLIACAALAAADRLPEARERFARVHKIEPTDPITIKLQQRAVGAELALASADRGSARAEIRQGLRELTRHQAQFGSIDLQTSSAIHGRRLVELDLDTAFSSHRPDALFSAVERGRAISRRLTAVTPPVGESAELLAELRHLTEIIRSISDDPTAIEVVGQMRQRTSALYTELSSISWRALGAGRPTPPATMADVRTEIERRNQVLVTFCVFRNTWSAIVLGDGPPRLVELPRADQTPELVRRAQADLNVLAYSSLPTEMRNTVTGSLQHTMQRLDDTLIAPLSLGDRPVVLVPTGALAAFSWNCLPSLRGRSIVVSPTATRWLANALSLTHPVASVTVDVLAGPGLGTAQGEATAVAAAWRTLRPDTRATAYVGAEATRDQLSSALASATVVHVAAHGSHQRQNPLFSSLQLADGPLFAYEIEQDPIAAHVILSACELGQNTLRPGDETLGLTSVLLQRGARCVVAGVAQVGDEIAGQVMASYHRRLAAGSDAASALAAAVVEVDQPFVPFVCFGASWRLGTGQA</sequence>
<dbReference type="SUPFAM" id="SSF48452">
    <property type="entry name" value="TPR-like"/>
    <property type="match status" value="1"/>
</dbReference>
<evidence type="ECO:0000313" key="3">
    <source>
        <dbReference type="Proteomes" id="UP000704762"/>
    </source>
</evidence>
<name>A0ABS2RKY9_9ACTN</name>
<dbReference type="EMBL" id="JAFBCF010000001">
    <property type="protein sequence ID" value="MBM7799680.1"/>
    <property type="molecule type" value="Genomic_DNA"/>
</dbReference>
<protein>
    <submittedName>
        <fullName evidence="2">Tetratricopeptide (TPR) repeat protein</fullName>
    </submittedName>
</protein>
<reference evidence="2 3" key="1">
    <citation type="submission" date="2021-01" db="EMBL/GenBank/DDBJ databases">
        <title>Sequencing the genomes of 1000 actinobacteria strains.</title>
        <authorList>
            <person name="Klenk H.-P."/>
        </authorList>
    </citation>
    <scope>NUCLEOTIDE SEQUENCE [LARGE SCALE GENOMIC DNA]</scope>
    <source>
        <strain evidence="2 3">DSM 18662</strain>
    </source>
</reference>
<evidence type="ECO:0000259" key="1">
    <source>
        <dbReference type="Pfam" id="PF12770"/>
    </source>
</evidence>